<evidence type="ECO:0000256" key="7">
    <source>
        <dbReference type="RuleBase" id="RU003792"/>
    </source>
</evidence>
<keyword evidence="2 4" id="KW-0819">tRNA processing</keyword>
<organism evidence="9 10">
    <name type="scientific">SAR86 cluster bacterium</name>
    <dbReference type="NCBI Taxonomy" id="2030880"/>
    <lineage>
        <taxon>Bacteria</taxon>
        <taxon>Pseudomonadati</taxon>
        <taxon>Pseudomonadota</taxon>
        <taxon>Gammaproteobacteria</taxon>
        <taxon>SAR86 cluster</taxon>
    </lineage>
</organism>
<dbReference type="SUPFAM" id="SSF55120">
    <property type="entry name" value="Pseudouridine synthase"/>
    <property type="match status" value="1"/>
</dbReference>
<dbReference type="InterPro" id="IPR020103">
    <property type="entry name" value="PsdUridine_synth_cat_dom_sf"/>
</dbReference>
<evidence type="ECO:0000256" key="5">
    <source>
        <dbReference type="PIRSR" id="PIRSR001430-1"/>
    </source>
</evidence>
<dbReference type="EMBL" id="SHBH01000021">
    <property type="protein sequence ID" value="RZO25968.1"/>
    <property type="molecule type" value="Genomic_DNA"/>
</dbReference>
<dbReference type="PANTHER" id="PTHR11142:SF0">
    <property type="entry name" value="TRNA PSEUDOURIDINE SYNTHASE-LIKE 1"/>
    <property type="match status" value="1"/>
</dbReference>
<dbReference type="GO" id="GO:0031119">
    <property type="term" value="P:tRNA pseudouridine synthesis"/>
    <property type="evidence" value="ECO:0007669"/>
    <property type="project" value="UniProtKB-UniRule"/>
</dbReference>
<dbReference type="NCBIfam" id="TIGR00071">
    <property type="entry name" value="hisT_truA"/>
    <property type="match status" value="1"/>
</dbReference>
<dbReference type="Proteomes" id="UP000319384">
    <property type="component" value="Unassembled WGS sequence"/>
</dbReference>
<evidence type="ECO:0000256" key="2">
    <source>
        <dbReference type="ARBA" id="ARBA00022694"/>
    </source>
</evidence>
<comment type="catalytic activity">
    <reaction evidence="4 7">
        <text>uridine(38/39/40) in tRNA = pseudouridine(38/39/40) in tRNA</text>
        <dbReference type="Rhea" id="RHEA:22376"/>
        <dbReference type="Rhea" id="RHEA-COMP:10085"/>
        <dbReference type="Rhea" id="RHEA-COMP:10087"/>
        <dbReference type="ChEBI" id="CHEBI:65314"/>
        <dbReference type="ChEBI" id="CHEBI:65315"/>
        <dbReference type="EC" id="5.4.99.12"/>
    </reaction>
</comment>
<dbReference type="PANTHER" id="PTHR11142">
    <property type="entry name" value="PSEUDOURIDYLATE SYNTHASE"/>
    <property type="match status" value="1"/>
</dbReference>
<dbReference type="EC" id="5.4.99.12" evidence="4"/>
<gene>
    <name evidence="4 9" type="primary">truA</name>
    <name evidence="9" type="ORF">EVA95_02765</name>
</gene>
<evidence type="ECO:0000256" key="1">
    <source>
        <dbReference type="ARBA" id="ARBA00009375"/>
    </source>
</evidence>
<dbReference type="GO" id="GO:0003723">
    <property type="term" value="F:RNA binding"/>
    <property type="evidence" value="ECO:0007669"/>
    <property type="project" value="InterPro"/>
</dbReference>
<protein>
    <recommendedName>
        <fullName evidence="4">tRNA pseudouridine synthase A</fullName>
        <ecNumber evidence="4">5.4.99.12</ecNumber>
    </recommendedName>
    <alternativeName>
        <fullName evidence="4">tRNA pseudouridine(38-40) synthase</fullName>
    </alternativeName>
    <alternativeName>
        <fullName evidence="4">tRNA pseudouridylate synthase I</fullName>
    </alternativeName>
    <alternativeName>
        <fullName evidence="4">tRNA-uridine isomerase I</fullName>
    </alternativeName>
</protein>
<comment type="caution">
    <text evidence="4">Lacks conserved residue(s) required for the propagation of feature annotation.</text>
</comment>
<dbReference type="PIRSF" id="PIRSF001430">
    <property type="entry name" value="tRNA_psdUrid_synth"/>
    <property type="match status" value="1"/>
</dbReference>
<evidence type="ECO:0000259" key="8">
    <source>
        <dbReference type="Pfam" id="PF01416"/>
    </source>
</evidence>
<evidence type="ECO:0000256" key="4">
    <source>
        <dbReference type="HAMAP-Rule" id="MF_00171"/>
    </source>
</evidence>
<feature type="domain" description="Pseudouridine synthase I TruA alpha/beta" evidence="8">
    <location>
        <begin position="8"/>
        <end position="102"/>
    </location>
</feature>
<feature type="binding site" evidence="4 6">
    <location>
        <position position="109"/>
    </location>
    <ligand>
        <name>substrate</name>
    </ligand>
</feature>
<reference evidence="9 10" key="1">
    <citation type="submission" date="2019-02" db="EMBL/GenBank/DDBJ databases">
        <title>Prokaryotic population dynamics and viral predation in marine succession experiment using metagenomics: the confinement effect.</title>
        <authorList>
            <person name="Haro-Moreno J.M."/>
            <person name="Rodriguez-Valera F."/>
            <person name="Lopez-Perez M."/>
        </authorList>
    </citation>
    <scope>NUCLEOTIDE SEQUENCE [LARGE SCALE GENOMIC DNA]</scope>
    <source>
        <strain evidence="9">MED-G162</strain>
    </source>
</reference>
<evidence type="ECO:0000256" key="3">
    <source>
        <dbReference type="ARBA" id="ARBA00023235"/>
    </source>
</evidence>
<accession>A0A520MXL8</accession>
<keyword evidence="3 4" id="KW-0413">Isomerase</keyword>
<feature type="domain" description="Pseudouridine synthase I TruA alpha/beta" evidence="8">
    <location>
        <begin position="144"/>
        <end position="242"/>
    </location>
</feature>
<sequence length="261" mass="30027">MKLAFTLEYIGTDFSGFQSQKNATTIQDHIEEAIKKITNKDTKINYSGRTDAGVHALSQVFDFDTEIKRDKENWIKGINSNLPKSISVRKVFNVPDNFDSRFSAVERRYSYIIYNSSKKPVFFDNFSYWISNHLDLDLIKDQLKMFLGEHDFSSFRSSRCSSKNPVKKVSYVDVKTSHNFIIITVAANAFLQNMVRIMIGTLIDIAKNEKKMLIEEIINKKDRTFAGKTAPAKGLFFLGPKYKNELNMDTVELDVLNMLKN</sequence>
<dbReference type="AlphaFoldDB" id="A0A520MXL8"/>
<proteinExistence type="inferred from homology"/>
<evidence type="ECO:0000256" key="6">
    <source>
        <dbReference type="PIRSR" id="PIRSR001430-2"/>
    </source>
</evidence>
<comment type="caution">
    <text evidence="9">The sequence shown here is derived from an EMBL/GenBank/DDBJ whole genome shotgun (WGS) entry which is preliminary data.</text>
</comment>
<dbReference type="Pfam" id="PF01416">
    <property type="entry name" value="PseudoU_synth_1"/>
    <property type="match status" value="2"/>
</dbReference>
<dbReference type="InterPro" id="IPR020095">
    <property type="entry name" value="PsdUridine_synth_TruA_C"/>
</dbReference>
<dbReference type="Gene3D" id="3.30.70.580">
    <property type="entry name" value="Pseudouridine synthase I, catalytic domain, N-terminal subdomain"/>
    <property type="match status" value="1"/>
</dbReference>
<comment type="subunit">
    <text evidence="4">Homodimer.</text>
</comment>
<dbReference type="CDD" id="cd02570">
    <property type="entry name" value="PseudoU_synth_EcTruA"/>
    <property type="match status" value="1"/>
</dbReference>
<evidence type="ECO:0000313" key="10">
    <source>
        <dbReference type="Proteomes" id="UP000319384"/>
    </source>
</evidence>
<name>A0A520MXL8_9GAMM</name>
<dbReference type="HAMAP" id="MF_00171">
    <property type="entry name" value="TruA"/>
    <property type="match status" value="1"/>
</dbReference>
<dbReference type="Gene3D" id="3.30.70.660">
    <property type="entry name" value="Pseudouridine synthase I, catalytic domain, C-terminal subdomain"/>
    <property type="match status" value="1"/>
</dbReference>
<dbReference type="InterPro" id="IPR020094">
    <property type="entry name" value="TruA/RsuA/RluB/E/F_N"/>
</dbReference>
<dbReference type="InterPro" id="IPR001406">
    <property type="entry name" value="PsdUridine_synth_TruA"/>
</dbReference>
<comment type="similarity">
    <text evidence="1 4 7">Belongs to the tRNA pseudouridine synthase TruA family.</text>
</comment>
<dbReference type="FunFam" id="3.30.70.580:FF:000001">
    <property type="entry name" value="tRNA pseudouridine synthase A"/>
    <property type="match status" value="1"/>
</dbReference>
<evidence type="ECO:0000313" key="9">
    <source>
        <dbReference type="EMBL" id="RZO25968.1"/>
    </source>
</evidence>
<dbReference type="InterPro" id="IPR020097">
    <property type="entry name" value="PsdUridine_synth_TruA_a/b_dom"/>
</dbReference>
<feature type="active site" description="Nucleophile" evidence="4 5">
    <location>
        <position position="51"/>
    </location>
</feature>
<dbReference type="GO" id="GO:0160147">
    <property type="term" value="F:tRNA pseudouridine(38-40) synthase activity"/>
    <property type="evidence" value="ECO:0007669"/>
    <property type="project" value="UniProtKB-EC"/>
</dbReference>
<comment type="function">
    <text evidence="4">Formation of pseudouridine at positions 38, 39 and 40 in the anticodon stem and loop of transfer RNAs.</text>
</comment>